<accession>A0ABQ5PW57</accession>
<proteinExistence type="predicted"/>
<keyword evidence="2" id="KW-1133">Transmembrane helix</keyword>
<keyword evidence="2" id="KW-0812">Transmembrane</keyword>
<dbReference type="Pfam" id="PF14340">
    <property type="entry name" value="DUF4395"/>
    <property type="match status" value="1"/>
</dbReference>
<evidence type="ECO:0000256" key="1">
    <source>
        <dbReference type="SAM" id="MobiDB-lite"/>
    </source>
</evidence>
<evidence type="ECO:0000313" key="4">
    <source>
        <dbReference type="EMBL" id="GLH66320.1"/>
    </source>
</evidence>
<feature type="transmembrane region" description="Helical" evidence="2">
    <location>
        <begin position="104"/>
        <end position="124"/>
    </location>
</feature>
<organism evidence="4 5">
    <name type="scientific">Geothrix edaphica</name>
    <dbReference type="NCBI Taxonomy" id="2927976"/>
    <lineage>
        <taxon>Bacteria</taxon>
        <taxon>Pseudomonadati</taxon>
        <taxon>Acidobacteriota</taxon>
        <taxon>Holophagae</taxon>
        <taxon>Holophagales</taxon>
        <taxon>Holophagaceae</taxon>
        <taxon>Geothrix</taxon>
    </lineage>
</organism>
<reference evidence="4" key="1">
    <citation type="journal article" date="2023" name="Antonie Van Leeuwenhoek">
        <title>Mesoterricola silvestris gen. nov., sp. nov., Mesoterricola sediminis sp. nov., Geothrix oryzae sp. nov., Geothrix edaphica sp. nov., Geothrix rubra sp. nov., and Geothrix limicola sp. nov., six novel members of Acidobacteriota isolated from soils.</title>
        <authorList>
            <person name="Itoh H."/>
            <person name="Sugisawa Y."/>
            <person name="Mise K."/>
            <person name="Xu Z."/>
            <person name="Kuniyasu M."/>
            <person name="Ushijima N."/>
            <person name="Kawano K."/>
            <person name="Kobayashi E."/>
            <person name="Shiratori Y."/>
            <person name="Masuda Y."/>
            <person name="Senoo K."/>
        </authorList>
    </citation>
    <scope>NUCLEOTIDE SEQUENCE</scope>
    <source>
        <strain evidence="4">Red802</strain>
    </source>
</reference>
<sequence length="177" mass="18561">MDRRSRMAERAEPNPKEARPGPSCPIAPDLVDETAGRIAACLSLALLVLAVWRGWGWAVLALAADFALRASGRATLSPVARAAGFLRRVSGLPERRINAGPKRFAASVGFLFSLGIGLALLAGLRPLGLGLALVLGACAGLEAFFGFCLACQIHPWLPWVRAGAGPPGPFEADEPAR</sequence>
<gene>
    <name evidence="4" type="ORF">GETHED_06840</name>
</gene>
<feature type="transmembrane region" description="Helical" evidence="2">
    <location>
        <begin position="130"/>
        <end position="151"/>
    </location>
</feature>
<comment type="caution">
    <text evidence="4">The sequence shown here is derived from an EMBL/GenBank/DDBJ whole genome shotgun (WGS) entry which is preliminary data.</text>
</comment>
<dbReference type="Proteomes" id="UP001165044">
    <property type="component" value="Unassembled WGS sequence"/>
</dbReference>
<evidence type="ECO:0000256" key="2">
    <source>
        <dbReference type="SAM" id="Phobius"/>
    </source>
</evidence>
<evidence type="ECO:0000313" key="5">
    <source>
        <dbReference type="Proteomes" id="UP001165044"/>
    </source>
</evidence>
<feature type="region of interest" description="Disordered" evidence="1">
    <location>
        <begin position="1"/>
        <end position="25"/>
    </location>
</feature>
<dbReference type="InterPro" id="IPR025508">
    <property type="entry name" value="DUF4395"/>
</dbReference>
<feature type="domain" description="DUF4395" evidence="3">
    <location>
        <begin position="31"/>
        <end position="157"/>
    </location>
</feature>
<evidence type="ECO:0000259" key="3">
    <source>
        <dbReference type="Pfam" id="PF14340"/>
    </source>
</evidence>
<keyword evidence="2" id="KW-0472">Membrane</keyword>
<dbReference type="EMBL" id="BSDC01000001">
    <property type="protein sequence ID" value="GLH66320.1"/>
    <property type="molecule type" value="Genomic_DNA"/>
</dbReference>
<name>A0ABQ5PW57_9BACT</name>
<keyword evidence="5" id="KW-1185">Reference proteome</keyword>
<feature type="compositionally biased region" description="Basic and acidic residues" evidence="1">
    <location>
        <begin position="1"/>
        <end position="19"/>
    </location>
</feature>
<protein>
    <recommendedName>
        <fullName evidence="3">DUF4395 domain-containing protein</fullName>
    </recommendedName>
</protein>